<reference evidence="8 9" key="1">
    <citation type="journal article" date="2020" name="Nature">
        <title>Isolation of an archaeon at the prokaryote-eukaryote interface.</title>
        <authorList>
            <person name="Imachi H."/>
            <person name="Nobu M.K."/>
            <person name="Nakahara N."/>
            <person name="Morono Y."/>
            <person name="Ogawara M."/>
            <person name="Takaki Y."/>
            <person name="Takano Y."/>
            <person name="Uematsu K."/>
            <person name="Ikuta T."/>
            <person name="Ito M."/>
            <person name="Matsui Y."/>
            <person name="Miyazaki M."/>
            <person name="Murata K."/>
            <person name="Saito Y."/>
            <person name="Sakai S."/>
            <person name="Song C."/>
            <person name="Tasumi E."/>
            <person name="Yamanaka Y."/>
            <person name="Yamaguchi T."/>
            <person name="Kamagata Y."/>
            <person name="Tamaki H."/>
            <person name="Takai K."/>
        </authorList>
    </citation>
    <scope>NUCLEOTIDE SEQUENCE [LARGE SCALE GENOMIC DNA]</scope>
    <source>
        <strain evidence="8 9">MK-D1</strain>
    </source>
</reference>
<dbReference type="AlphaFoldDB" id="A0A5B9D6J0"/>
<feature type="transmembrane region" description="Helical" evidence="6">
    <location>
        <begin position="482"/>
        <end position="499"/>
    </location>
</feature>
<feature type="transmembrane region" description="Helical" evidence="6">
    <location>
        <begin position="649"/>
        <end position="667"/>
    </location>
</feature>
<dbReference type="Pfam" id="PF00535">
    <property type="entry name" value="Glycos_transf_2"/>
    <property type="match status" value="1"/>
</dbReference>
<dbReference type="EMBL" id="CP042905">
    <property type="protein sequence ID" value="QEE14652.1"/>
    <property type="molecule type" value="Genomic_DNA"/>
</dbReference>
<evidence type="ECO:0000256" key="4">
    <source>
        <dbReference type="ARBA" id="ARBA00022679"/>
    </source>
</evidence>
<feature type="transmembrane region" description="Helical" evidence="6">
    <location>
        <begin position="275"/>
        <end position="296"/>
    </location>
</feature>
<feature type="transmembrane region" description="Helical" evidence="6">
    <location>
        <begin position="673"/>
        <end position="702"/>
    </location>
</feature>
<evidence type="ECO:0000259" key="7">
    <source>
        <dbReference type="Pfam" id="PF00535"/>
    </source>
</evidence>
<feature type="transmembrane region" description="Helical" evidence="6">
    <location>
        <begin position="528"/>
        <end position="547"/>
    </location>
</feature>
<proteinExistence type="predicted"/>
<feature type="transmembrane region" description="Helical" evidence="6">
    <location>
        <begin position="435"/>
        <end position="462"/>
    </location>
</feature>
<feature type="transmembrane region" description="Helical" evidence="6">
    <location>
        <begin position="6"/>
        <end position="23"/>
    </location>
</feature>
<keyword evidence="2" id="KW-1003">Cell membrane</keyword>
<dbReference type="Proteomes" id="UP000321408">
    <property type="component" value="Chromosome"/>
</dbReference>
<dbReference type="SUPFAM" id="SSF53448">
    <property type="entry name" value="Nucleotide-diphospho-sugar transferases"/>
    <property type="match status" value="1"/>
</dbReference>
<keyword evidence="9" id="KW-1185">Reference proteome</keyword>
<feature type="transmembrane region" description="Helical" evidence="6">
    <location>
        <begin position="723"/>
        <end position="745"/>
    </location>
</feature>
<dbReference type="InterPro" id="IPR001173">
    <property type="entry name" value="Glyco_trans_2-like"/>
</dbReference>
<keyword evidence="4 8" id="KW-0808">Transferase</keyword>
<dbReference type="GeneID" id="41328466"/>
<feature type="transmembrane region" description="Helical" evidence="6">
    <location>
        <begin position="338"/>
        <end position="359"/>
    </location>
</feature>
<dbReference type="PANTHER" id="PTHR43646">
    <property type="entry name" value="GLYCOSYLTRANSFERASE"/>
    <property type="match status" value="1"/>
</dbReference>
<feature type="transmembrane region" description="Helical" evidence="6">
    <location>
        <begin position="618"/>
        <end position="637"/>
    </location>
</feature>
<keyword evidence="6" id="KW-0812">Transmembrane</keyword>
<dbReference type="OrthoDB" id="46222at2157"/>
<dbReference type="EC" id="2.4.-.-" evidence="8"/>
<gene>
    <name evidence="8" type="ORF">DSAG12_00465</name>
</gene>
<evidence type="ECO:0000256" key="1">
    <source>
        <dbReference type="ARBA" id="ARBA00004236"/>
    </source>
</evidence>
<feature type="transmembrane region" description="Helical" evidence="6">
    <location>
        <begin position="559"/>
        <end position="580"/>
    </location>
</feature>
<keyword evidence="6" id="KW-1133">Transmembrane helix</keyword>
<evidence type="ECO:0000256" key="2">
    <source>
        <dbReference type="ARBA" id="ARBA00022475"/>
    </source>
</evidence>
<evidence type="ECO:0000313" key="9">
    <source>
        <dbReference type="Proteomes" id="UP000321408"/>
    </source>
</evidence>
<reference evidence="8 9" key="2">
    <citation type="journal article" date="2024" name="Int. J. Syst. Evol. Microbiol.">
        <title>Promethearchaeum syntrophicum gen. nov., sp. nov., an anaerobic, obligately syntrophic archaeon, the first isolate of the lineage 'Asgard' archaea, and proposal of the new archaeal phylum Promethearchaeota phyl. nov. and kingdom Promethearchaeati regn. nov.</title>
        <authorList>
            <person name="Imachi H."/>
            <person name="Nobu M.K."/>
            <person name="Kato S."/>
            <person name="Takaki Y."/>
            <person name="Miyazaki M."/>
            <person name="Miyata M."/>
            <person name="Ogawara M."/>
            <person name="Saito Y."/>
            <person name="Sakai S."/>
            <person name="Tahara Y.O."/>
            <person name="Takano Y."/>
            <person name="Tasumi E."/>
            <person name="Uematsu K."/>
            <person name="Yoshimura T."/>
            <person name="Itoh T."/>
            <person name="Ohkuma M."/>
            <person name="Takai K."/>
        </authorList>
    </citation>
    <scope>NUCLEOTIDE SEQUENCE [LARGE SCALE GENOMIC DNA]</scope>
    <source>
        <strain evidence="8 9">MK-D1</strain>
    </source>
</reference>
<name>A0A5B9D6J0_9ARCH</name>
<sequence length="828" mass="96511">MLINDIFTGIVLLCLIHIIYLILNDRKDLPIEISKKNGNPFVSIIVPTLNEENNISKCISSLEKIDYPNKEIIVVDGGSKDRTVEIAKGFGVKIITFNKLPENWVGKSYACHLGYKESRGDILLFTDADTVHTPDSLTITISKLLHHNISLLSTIPYQQAERWYEYLSGYYFFLAWLIRGPKINIYNKKKKDFFAIGQYMLFQREKYEQLGGHVAIHEKVVEDFALAKLVKEKGHHLYYLDKNKIVSCRMYPDGFRSFYEGFRKSIWTGMEMLPLYKIFIAASWIILGLFAPYFLIKSLLDGENILRIAFYGGSYLLFAFSLYYDWHPNRKDHLIVYLLYPIGLLITTIILITSIYDGILGKPVKWKGINYETKIKSKKTKFEQKPEIRVKKKRLATLDFLRGVAILMVVGFHSIERALPIDFWDNFILTAPKWQFYLFGPFLLLMSWRGFFILISAIVYIYTFEARVRITNNPGILLKKNIMKGTILFLFGCIINIFLHPDATIGTFLLTGQWQPEQFIFRLNNSNAIQMIALGLIIFSFIHFILTRNKGYKKTTRNLIIYTSLMILIIFLTPILNRILFSNRGITRDDILFIETNSPAEFLSGIFLANLVGNAQPLFPYLSVTFFGCIIGIILNQDEWKIKKKLTRIFLLGVLCIIVALLDWIFIRGSEPISAFIIAPIWFLILNTGLQTFLIAIFLYFFDYSKNIEKRMKRVKKVRFIRRAGLVSLTLFSTQYLDIIPRFLLTKITGIDFLNLGNLTSLYQSFLLLWIIIFYWVFLLKLWEYGKFYGSFDWLMVYISSSLLKKKLNWQDPLNINRNLYEIEQNMK</sequence>
<feature type="transmembrane region" description="Helical" evidence="6">
    <location>
        <begin position="308"/>
        <end position="326"/>
    </location>
</feature>
<dbReference type="InterPro" id="IPR029044">
    <property type="entry name" value="Nucleotide-diphossugar_trans"/>
</dbReference>
<accession>A0A5B9D6J0</accession>
<feature type="domain" description="Glycosyltransferase 2-like" evidence="7">
    <location>
        <begin position="43"/>
        <end position="210"/>
    </location>
</feature>
<comment type="subcellular location">
    <subcellularLocation>
        <location evidence="1">Cell membrane</location>
    </subcellularLocation>
</comment>
<feature type="transmembrane region" description="Helical" evidence="6">
    <location>
        <begin position="765"/>
        <end position="783"/>
    </location>
</feature>
<organism evidence="8 9">
    <name type="scientific">Promethearchaeum syntrophicum</name>
    <dbReference type="NCBI Taxonomy" id="2594042"/>
    <lineage>
        <taxon>Archaea</taxon>
        <taxon>Promethearchaeati</taxon>
        <taxon>Promethearchaeota</taxon>
        <taxon>Promethearchaeia</taxon>
        <taxon>Promethearchaeales</taxon>
        <taxon>Promethearchaeaceae</taxon>
        <taxon>Promethearchaeum</taxon>
    </lineage>
</organism>
<evidence type="ECO:0000256" key="3">
    <source>
        <dbReference type="ARBA" id="ARBA00022676"/>
    </source>
</evidence>
<keyword evidence="3 8" id="KW-0328">Glycosyltransferase</keyword>
<dbReference type="GO" id="GO:0005886">
    <property type="term" value="C:plasma membrane"/>
    <property type="evidence" value="ECO:0007669"/>
    <property type="project" value="UniProtKB-SubCell"/>
</dbReference>
<dbReference type="RefSeq" id="WP_147661597.1">
    <property type="nucleotide sequence ID" value="NZ_CP042905.2"/>
</dbReference>
<dbReference type="PANTHER" id="PTHR43646:SF2">
    <property type="entry name" value="GLYCOSYLTRANSFERASE 2-LIKE DOMAIN-CONTAINING PROTEIN"/>
    <property type="match status" value="1"/>
</dbReference>
<protein>
    <submittedName>
        <fullName evidence="8">Glycosyltransferase</fullName>
        <ecNumber evidence="8">2.4.-.-</ecNumber>
    </submittedName>
</protein>
<dbReference type="GO" id="GO:0016757">
    <property type="term" value="F:glycosyltransferase activity"/>
    <property type="evidence" value="ECO:0007669"/>
    <property type="project" value="UniProtKB-KW"/>
</dbReference>
<evidence type="ECO:0000256" key="5">
    <source>
        <dbReference type="ARBA" id="ARBA00023136"/>
    </source>
</evidence>
<evidence type="ECO:0000313" key="8">
    <source>
        <dbReference type="EMBL" id="QEE14652.1"/>
    </source>
</evidence>
<keyword evidence="5 6" id="KW-0472">Membrane</keyword>
<evidence type="ECO:0000256" key="6">
    <source>
        <dbReference type="SAM" id="Phobius"/>
    </source>
</evidence>
<dbReference type="Gene3D" id="3.90.550.10">
    <property type="entry name" value="Spore Coat Polysaccharide Biosynthesis Protein SpsA, Chain A"/>
    <property type="match status" value="1"/>
</dbReference>
<dbReference type="KEGG" id="psyt:DSAG12_00465"/>